<reference evidence="12 13" key="1">
    <citation type="submission" date="2018-04" db="EMBL/GenBank/DDBJ databases">
        <title>The genome of golden apple snail Pomacea canaliculata provides insight into stress tolerance and invasive adaptation.</title>
        <authorList>
            <person name="Liu C."/>
            <person name="Liu B."/>
            <person name="Ren Y."/>
            <person name="Zhang Y."/>
            <person name="Wang H."/>
            <person name="Li S."/>
            <person name="Jiang F."/>
            <person name="Yin L."/>
            <person name="Zhang G."/>
            <person name="Qian W."/>
            <person name="Fan W."/>
        </authorList>
    </citation>
    <scope>NUCLEOTIDE SEQUENCE [LARGE SCALE GENOMIC DNA]</scope>
    <source>
        <strain evidence="12">SZHN2017</strain>
        <tissue evidence="12">Muscle</tissue>
    </source>
</reference>
<feature type="binding site" evidence="8">
    <location>
        <position position="43"/>
    </location>
    <ligand>
        <name>Na(+)</name>
        <dbReference type="ChEBI" id="CHEBI:29101"/>
        <label>1</label>
    </ligand>
</feature>
<evidence type="ECO:0000256" key="1">
    <source>
        <dbReference type="ARBA" id="ARBA00004141"/>
    </source>
</evidence>
<dbReference type="Proteomes" id="UP000245119">
    <property type="component" value="Linkage Group LG2"/>
</dbReference>
<evidence type="ECO:0000256" key="10">
    <source>
        <dbReference type="SAM" id="MobiDB-lite"/>
    </source>
</evidence>
<dbReference type="GO" id="GO:0015179">
    <property type="term" value="F:L-amino acid transmembrane transporter activity"/>
    <property type="evidence" value="ECO:0007669"/>
    <property type="project" value="TreeGrafter"/>
</dbReference>
<dbReference type="PROSITE" id="PS50267">
    <property type="entry name" value="NA_NEUROTRAN_SYMP_3"/>
    <property type="match status" value="1"/>
</dbReference>
<feature type="transmembrane region" description="Helical" evidence="11">
    <location>
        <begin position="333"/>
        <end position="354"/>
    </location>
</feature>
<evidence type="ECO:0000256" key="7">
    <source>
        <dbReference type="ARBA" id="ARBA00023180"/>
    </source>
</evidence>
<comment type="caution">
    <text evidence="12">The sequence shown here is derived from an EMBL/GenBank/DDBJ whole genome shotgun (WGS) entry which is preliminary data.</text>
</comment>
<organism evidence="12 13">
    <name type="scientific">Pomacea canaliculata</name>
    <name type="common">Golden apple snail</name>
    <dbReference type="NCBI Taxonomy" id="400727"/>
    <lineage>
        <taxon>Eukaryota</taxon>
        <taxon>Metazoa</taxon>
        <taxon>Spiralia</taxon>
        <taxon>Lophotrochozoa</taxon>
        <taxon>Mollusca</taxon>
        <taxon>Gastropoda</taxon>
        <taxon>Caenogastropoda</taxon>
        <taxon>Architaenioglossa</taxon>
        <taxon>Ampullarioidea</taxon>
        <taxon>Ampullariidae</taxon>
        <taxon>Pomacea</taxon>
    </lineage>
</organism>
<dbReference type="AlphaFoldDB" id="A0A2T7PTR0"/>
<evidence type="ECO:0000256" key="11">
    <source>
        <dbReference type="SAM" id="Phobius"/>
    </source>
</evidence>
<keyword evidence="9" id="KW-0769">Symport</keyword>
<dbReference type="InterPro" id="IPR000175">
    <property type="entry name" value="Na/ntran_symport"/>
</dbReference>
<keyword evidence="8" id="KW-0479">Metal-binding</keyword>
<name>A0A2T7PTR0_POMCA</name>
<feature type="transmembrane region" description="Helical" evidence="11">
    <location>
        <begin position="252"/>
        <end position="272"/>
    </location>
</feature>
<dbReference type="PANTHER" id="PTHR11616:SF321">
    <property type="entry name" value="SODIUM-DEPENDENT NUTRIENT AMINO ACID TRANSPORTER 1-RELATED"/>
    <property type="match status" value="1"/>
</dbReference>
<evidence type="ECO:0000256" key="4">
    <source>
        <dbReference type="ARBA" id="ARBA00022692"/>
    </source>
</evidence>
<evidence type="ECO:0000313" key="13">
    <source>
        <dbReference type="Proteomes" id="UP000245119"/>
    </source>
</evidence>
<feature type="transmembrane region" description="Helical" evidence="11">
    <location>
        <begin position="50"/>
        <end position="70"/>
    </location>
</feature>
<evidence type="ECO:0000256" key="8">
    <source>
        <dbReference type="PIRSR" id="PIRSR600175-1"/>
    </source>
</evidence>
<gene>
    <name evidence="12" type="ORF">C0Q70_03760</name>
</gene>
<feature type="transmembrane region" description="Helical" evidence="11">
    <location>
        <begin position="392"/>
        <end position="413"/>
    </location>
</feature>
<evidence type="ECO:0000256" key="3">
    <source>
        <dbReference type="ARBA" id="ARBA00022448"/>
    </source>
</evidence>
<keyword evidence="6 11" id="KW-0472">Membrane</keyword>
<dbReference type="GO" id="GO:0005886">
    <property type="term" value="C:plasma membrane"/>
    <property type="evidence" value="ECO:0007669"/>
    <property type="project" value="TreeGrafter"/>
</dbReference>
<dbReference type="PANTHER" id="PTHR11616">
    <property type="entry name" value="SODIUM/CHLORIDE DEPENDENT TRANSPORTER"/>
    <property type="match status" value="1"/>
</dbReference>
<feature type="binding site" evidence="8">
    <location>
        <position position="307"/>
    </location>
    <ligand>
        <name>Na(+)</name>
        <dbReference type="ChEBI" id="CHEBI:29101"/>
        <label>1</label>
    </ligand>
</feature>
<keyword evidence="5 11" id="KW-1133">Transmembrane helix</keyword>
<dbReference type="PROSITE" id="PS00610">
    <property type="entry name" value="NA_NEUROTRAN_SYMP_1"/>
    <property type="match status" value="1"/>
</dbReference>
<feature type="compositionally biased region" description="Polar residues" evidence="10">
    <location>
        <begin position="7"/>
        <end position="17"/>
    </location>
</feature>
<dbReference type="Pfam" id="PF00209">
    <property type="entry name" value="SNF"/>
    <property type="match status" value="1"/>
</dbReference>
<keyword evidence="13" id="KW-1185">Reference proteome</keyword>
<dbReference type="PRINTS" id="PR00176">
    <property type="entry name" value="NANEUSMPORT"/>
</dbReference>
<dbReference type="GO" id="GO:0046872">
    <property type="term" value="F:metal ion binding"/>
    <property type="evidence" value="ECO:0007669"/>
    <property type="project" value="UniProtKB-KW"/>
</dbReference>
<dbReference type="GO" id="GO:0089718">
    <property type="term" value="P:amino acid import across plasma membrane"/>
    <property type="evidence" value="ECO:0007669"/>
    <property type="project" value="TreeGrafter"/>
</dbReference>
<evidence type="ECO:0000256" key="9">
    <source>
        <dbReference type="RuleBase" id="RU003732"/>
    </source>
</evidence>
<comment type="similarity">
    <text evidence="2 9">Belongs to the sodium:neurotransmitter symporter (SNF) (TC 2.A.22) family.</text>
</comment>
<dbReference type="EMBL" id="PZQS01000002">
    <property type="protein sequence ID" value="PVD36770.1"/>
    <property type="molecule type" value="Genomic_DNA"/>
</dbReference>
<feature type="binding site" evidence="8">
    <location>
        <position position="404"/>
    </location>
    <ligand>
        <name>Na(+)</name>
        <dbReference type="ChEBI" id="CHEBI:29101"/>
        <label>1</label>
    </ligand>
</feature>
<feature type="transmembrane region" description="Helical" evidence="11">
    <location>
        <begin position="296"/>
        <end position="321"/>
    </location>
</feature>
<evidence type="ECO:0000256" key="2">
    <source>
        <dbReference type="ARBA" id="ARBA00006459"/>
    </source>
</evidence>
<dbReference type="GO" id="GO:0005283">
    <property type="term" value="F:amino acid:sodium symporter activity"/>
    <property type="evidence" value="ECO:0007669"/>
    <property type="project" value="TreeGrafter"/>
</dbReference>
<feature type="region of interest" description="Disordered" evidence="10">
    <location>
        <begin position="564"/>
        <end position="595"/>
    </location>
</feature>
<proteinExistence type="inferred from homology"/>
<feature type="transmembrane region" description="Helical" evidence="11">
    <location>
        <begin position="221"/>
        <end position="240"/>
    </location>
</feature>
<comment type="subcellular location">
    <subcellularLocation>
        <location evidence="1">Membrane</location>
        <topology evidence="1">Multi-pass membrane protein</topology>
    </subcellularLocation>
</comment>
<protein>
    <recommendedName>
        <fullName evidence="9">Transporter</fullName>
    </recommendedName>
</protein>
<evidence type="ECO:0000313" key="12">
    <source>
        <dbReference type="EMBL" id="PVD36770.1"/>
    </source>
</evidence>
<feature type="binding site" evidence="8">
    <location>
        <position position="407"/>
    </location>
    <ligand>
        <name>Na(+)</name>
        <dbReference type="ChEBI" id="CHEBI:29101"/>
        <label>1</label>
    </ligand>
</feature>
<evidence type="ECO:0000256" key="6">
    <source>
        <dbReference type="ARBA" id="ARBA00023136"/>
    </source>
</evidence>
<feature type="region of interest" description="Disordered" evidence="10">
    <location>
        <begin position="1"/>
        <end position="21"/>
    </location>
</feature>
<accession>A0A2T7PTR0</accession>
<dbReference type="InterPro" id="IPR037272">
    <property type="entry name" value="SNS_sf"/>
</dbReference>
<feature type="transmembrane region" description="Helical" evidence="11">
    <location>
        <begin position="506"/>
        <end position="524"/>
    </location>
</feature>
<feature type="binding site" evidence="8">
    <location>
        <position position="36"/>
    </location>
    <ligand>
        <name>Na(+)</name>
        <dbReference type="ChEBI" id="CHEBI:29101"/>
        <label>1</label>
    </ligand>
</feature>
<keyword evidence="7" id="KW-0325">Glycoprotein</keyword>
<feature type="binding site" evidence="8">
    <location>
        <position position="408"/>
    </location>
    <ligand>
        <name>Na(+)</name>
        <dbReference type="ChEBI" id="CHEBI:29101"/>
        <label>1</label>
    </ligand>
</feature>
<keyword evidence="3 9" id="KW-0813">Transport</keyword>
<sequence>MKVAPSQPLSEDQSNQNEPERDQWNNKTEFLLSCIGLSCGLGNVWRFPYLAYQNGGAAFLLAYIILQLVIGKPQYLLELILGQYSGQGPTKCWELNPAARGIGISMCVMSLVVSIYYNVIMAYTIYFIFATMQSTLPWTKCKPEWTDCSPEGRVYAPVPCTSNVSHMESLGSCQCTKNVDIDTAFTFNCTPKYKTAPELYFYKDVIRISDGIEPEKMGTPIWELAMCLLLAWLLVALCLSEGIKTSGKVKSYAFTATFPYVVLVILLIRGSMLEGADTGVRFFIVPKWDQLMDINVWVAAAAQMFFSLGVSFGGIIMFASYNKFNNKLYGDSLLITCADFSTSIIAGFVVFTTFGHMAHTMGVPIEDVATSGYGLVFVAYPEAVSQLPVPHFWSFVFFVMLLTLGVDSQFAMLETVLTCIQDEFPWLRRWKTSVCVAVCVFCYISALPCVCPGGDYVVKLMDHYGADFSVLFLSLFEVISVMWVYAHRIINYEPPYIEKGKPFPTFAQALGWTLLIVIVSPVLLCANDLGRAENLRSNTQMAREENPDCMRQSLSLCPCMTSRRTSSRQTPAKAGNKEPCSGVEPERQKTSCQSL</sequence>
<dbReference type="OrthoDB" id="6581954at2759"/>
<keyword evidence="4 9" id="KW-0812">Transmembrane</keyword>
<dbReference type="SUPFAM" id="SSF161070">
    <property type="entry name" value="SNF-like"/>
    <property type="match status" value="1"/>
</dbReference>
<feature type="transmembrane region" description="Helical" evidence="11">
    <location>
        <begin position="108"/>
        <end position="129"/>
    </location>
</feature>
<feature type="transmembrane region" description="Helical" evidence="11">
    <location>
        <begin position="464"/>
        <end position="485"/>
    </location>
</feature>
<evidence type="ECO:0000256" key="5">
    <source>
        <dbReference type="ARBA" id="ARBA00022989"/>
    </source>
</evidence>
<keyword evidence="8" id="KW-0915">Sodium</keyword>